<evidence type="ECO:0000256" key="4">
    <source>
        <dbReference type="ARBA" id="ARBA00022692"/>
    </source>
</evidence>
<dbReference type="EMBL" id="FNIA01000001">
    <property type="protein sequence ID" value="SDM32236.1"/>
    <property type="molecule type" value="Genomic_DNA"/>
</dbReference>
<keyword evidence="6 7" id="KW-0472">Membrane</keyword>
<evidence type="ECO:0000313" key="9">
    <source>
        <dbReference type="EMBL" id="SDM32236.1"/>
    </source>
</evidence>
<dbReference type="Pfam" id="PF00528">
    <property type="entry name" value="BPD_transp_1"/>
    <property type="match status" value="1"/>
</dbReference>
<dbReference type="GO" id="GO:0005886">
    <property type="term" value="C:plasma membrane"/>
    <property type="evidence" value="ECO:0007669"/>
    <property type="project" value="UniProtKB-SubCell"/>
</dbReference>
<evidence type="ECO:0000256" key="2">
    <source>
        <dbReference type="ARBA" id="ARBA00022448"/>
    </source>
</evidence>
<sequence>MRRDALHPTDPWRYLAARFAVAGLGLFTVVTVCFAAIRLGPNEPAALVAGPGLPPVPLPEIRAELGTNAPLGEQYVRYVGDLLALEFGRTWVLGPEFPSPARPLLVEAAPFTLAVAVGVLCLVTAVAVPVGLAAGHLDGRRGTGVEALATLGRAVPNFWLALVLVALLGASRVTSTRALLLLSVVAVAATLVASRVRTVSRAVREARQDGHVDAARAKGLSRSTVFWRHLAPVALLAHLRRIADDVTYVAGAVVVVETVVLIRSDVTDAGLGDLFFQAAVQGDLPLAATLVVLFTAAVVAVRLLGDLVLALVDPRVGSRAGRH</sequence>
<feature type="domain" description="ABC transmembrane type-1" evidence="8">
    <location>
        <begin position="109"/>
        <end position="305"/>
    </location>
</feature>
<reference evidence="9 10" key="1">
    <citation type="submission" date="2016-10" db="EMBL/GenBank/DDBJ databases">
        <authorList>
            <person name="de Groot N.N."/>
        </authorList>
    </citation>
    <scope>NUCLEOTIDE SEQUENCE [LARGE SCALE GENOMIC DNA]</scope>
    <source>
        <strain evidence="10">EB21,IBRC-M 10013,KCTC 4048</strain>
    </source>
</reference>
<name>A0A1G9S9V0_9EURY</name>
<keyword evidence="5 7" id="KW-1133">Transmembrane helix</keyword>
<dbReference type="AlphaFoldDB" id="A0A1G9S9V0"/>
<dbReference type="PANTHER" id="PTHR43163">
    <property type="entry name" value="DIPEPTIDE TRANSPORT SYSTEM PERMEASE PROTEIN DPPB-RELATED"/>
    <property type="match status" value="1"/>
</dbReference>
<keyword evidence="4 7" id="KW-0812">Transmembrane</keyword>
<feature type="transmembrane region" description="Helical" evidence="7">
    <location>
        <begin position="176"/>
        <end position="194"/>
    </location>
</feature>
<evidence type="ECO:0000313" key="10">
    <source>
        <dbReference type="Proteomes" id="UP000199370"/>
    </source>
</evidence>
<comment type="subcellular location">
    <subcellularLocation>
        <location evidence="1 7">Cell membrane</location>
        <topology evidence="1 7">Multi-pass membrane protein</topology>
    </subcellularLocation>
</comment>
<evidence type="ECO:0000256" key="7">
    <source>
        <dbReference type="RuleBase" id="RU363032"/>
    </source>
</evidence>
<dbReference type="PANTHER" id="PTHR43163:SF6">
    <property type="entry name" value="DIPEPTIDE TRANSPORT SYSTEM PERMEASE PROTEIN DPPB-RELATED"/>
    <property type="match status" value="1"/>
</dbReference>
<dbReference type="CDD" id="cd06261">
    <property type="entry name" value="TM_PBP2"/>
    <property type="match status" value="1"/>
</dbReference>
<evidence type="ECO:0000256" key="1">
    <source>
        <dbReference type="ARBA" id="ARBA00004651"/>
    </source>
</evidence>
<dbReference type="InterPro" id="IPR045621">
    <property type="entry name" value="BPD_transp_1_N"/>
</dbReference>
<evidence type="ECO:0000259" key="8">
    <source>
        <dbReference type="PROSITE" id="PS50928"/>
    </source>
</evidence>
<dbReference type="Proteomes" id="UP000199370">
    <property type="component" value="Unassembled WGS sequence"/>
</dbReference>
<accession>A0A1G9S9V0</accession>
<dbReference type="InterPro" id="IPR000515">
    <property type="entry name" value="MetI-like"/>
</dbReference>
<keyword evidence="3" id="KW-1003">Cell membrane</keyword>
<protein>
    <submittedName>
        <fullName evidence="9">Peptide/nickel transport system permease protein</fullName>
    </submittedName>
</protein>
<dbReference type="Gene3D" id="1.10.3720.10">
    <property type="entry name" value="MetI-like"/>
    <property type="match status" value="1"/>
</dbReference>
<dbReference type="Pfam" id="PF19300">
    <property type="entry name" value="BPD_transp_1_N"/>
    <property type="match status" value="1"/>
</dbReference>
<dbReference type="RefSeq" id="WP_089731010.1">
    <property type="nucleotide sequence ID" value="NZ_FNIA01000001.1"/>
</dbReference>
<organism evidence="9 10">
    <name type="scientific">Haloarchaeobius iranensis</name>
    <dbReference type="NCBI Taxonomy" id="996166"/>
    <lineage>
        <taxon>Archaea</taxon>
        <taxon>Methanobacteriati</taxon>
        <taxon>Methanobacteriota</taxon>
        <taxon>Stenosarchaea group</taxon>
        <taxon>Halobacteria</taxon>
        <taxon>Halobacteriales</taxon>
        <taxon>Halorubellaceae</taxon>
        <taxon>Haloarchaeobius</taxon>
    </lineage>
</organism>
<dbReference type="PROSITE" id="PS50928">
    <property type="entry name" value="ABC_TM1"/>
    <property type="match status" value="1"/>
</dbReference>
<dbReference type="SUPFAM" id="SSF161098">
    <property type="entry name" value="MetI-like"/>
    <property type="match status" value="1"/>
</dbReference>
<evidence type="ECO:0000256" key="6">
    <source>
        <dbReference type="ARBA" id="ARBA00023136"/>
    </source>
</evidence>
<dbReference type="GO" id="GO:0055085">
    <property type="term" value="P:transmembrane transport"/>
    <property type="evidence" value="ECO:0007669"/>
    <property type="project" value="InterPro"/>
</dbReference>
<feature type="transmembrane region" description="Helical" evidence="7">
    <location>
        <begin position="147"/>
        <end position="170"/>
    </location>
</feature>
<evidence type="ECO:0000256" key="5">
    <source>
        <dbReference type="ARBA" id="ARBA00022989"/>
    </source>
</evidence>
<keyword evidence="10" id="KW-1185">Reference proteome</keyword>
<feature type="transmembrane region" description="Helical" evidence="7">
    <location>
        <begin position="284"/>
        <end position="312"/>
    </location>
</feature>
<dbReference type="STRING" id="996166.SAMN05192554_10137"/>
<dbReference type="InterPro" id="IPR035906">
    <property type="entry name" value="MetI-like_sf"/>
</dbReference>
<evidence type="ECO:0000256" key="3">
    <source>
        <dbReference type="ARBA" id="ARBA00022475"/>
    </source>
</evidence>
<keyword evidence="2 7" id="KW-0813">Transport</keyword>
<feature type="transmembrane region" description="Helical" evidence="7">
    <location>
        <begin position="12"/>
        <end position="37"/>
    </location>
</feature>
<proteinExistence type="inferred from homology"/>
<comment type="similarity">
    <text evidence="7">Belongs to the binding-protein-dependent transport system permease family.</text>
</comment>
<gene>
    <name evidence="9" type="ORF">SAMN05192554_10137</name>
</gene>
<feature type="transmembrane region" description="Helical" evidence="7">
    <location>
        <begin position="111"/>
        <end position="135"/>
    </location>
</feature>